<evidence type="ECO:0000313" key="3">
    <source>
        <dbReference type="Proteomes" id="UP001190700"/>
    </source>
</evidence>
<feature type="transmembrane region" description="Helical" evidence="1">
    <location>
        <begin position="155"/>
        <end position="176"/>
    </location>
</feature>
<dbReference type="Proteomes" id="UP001190700">
    <property type="component" value="Unassembled WGS sequence"/>
</dbReference>
<keyword evidence="3" id="KW-1185">Reference proteome</keyword>
<dbReference type="EMBL" id="LGRX02034727">
    <property type="protein sequence ID" value="KAK3237022.1"/>
    <property type="molecule type" value="Genomic_DNA"/>
</dbReference>
<keyword evidence="1" id="KW-1133">Transmembrane helix</keyword>
<evidence type="ECO:0000256" key="1">
    <source>
        <dbReference type="SAM" id="Phobius"/>
    </source>
</evidence>
<protein>
    <submittedName>
        <fullName evidence="2">Uncharacterized protein</fullName>
    </submittedName>
</protein>
<evidence type="ECO:0000313" key="2">
    <source>
        <dbReference type="EMBL" id="KAK3237022.1"/>
    </source>
</evidence>
<gene>
    <name evidence="2" type="ORF">CYMTET_52880</name>
</gene>
<accession>A0AAE0ER64</accession>
<keyword evidence="1" id="KW-0812">Transmembrane</keyword>
<sequence length="182" mass="20065">MALSAIAQLAFDDVQSDFRLYQDTGFLNFGFPLQAADMEQLLGALQCEKDAIVVPESIHMDFLANRTAVDDLATMVNAGNQFRVFTIDPRTPVSMLQGLIDYALPGLQSRGGRDGSPADMVDAFCELQKLWRVPCEPIHGNAIIEMYGLKGRNKWVSLLNAALSLPVLWALAYAGFRLVDQI</sequence>
<comment type="caution">
    <text evidence="2">The sequence shown here is derived from an EMBL/GenBank/DDBJ whole genome shotgun (WGS) entry which is preliminary data.</text>
</comment>
<keyword evidence="1" id="KW-0472">Membrane</keyword>
<reference evidence="2 3" key="1">
    <citation type="journal article" date="2015" name="Genome Biol. Evol.">
        <title>Comparative Genomics of a Bacterivorous Green Alga Reveals Evolutionary Causalities and Consequences of Phago-Mixotrophic Mode of Nutrition.</title>
        <authorList>
            <person name="Burns J.A."/>
            <person name="Paasch A."/>
            <person name="Narechania A."/>
            <person name="Kim E."/>
        </authorList>
    </citation>
    <scope>NUCLEOTIDE SEQUENCE [LARGE SCALE GENOMIC DNA]</scope>
    <source>
        <strain evidence="2 3">PLY_AMNH</strain>
    </source>
</reference>
<proteinExistence type="predicted"/>
<dbReference type="AlphaFoldDB" id="A0AAE0ER64"/>
<organism evidence="2 3">
    <name type="scientific">Cymbomonas tetramitiformis</name>
    <dbReference type="NCBI Taxonomy" id="36881"/>
    <lineage>
        <taxon>Eukaryota</taxon>
        <taxon>Viridiplantae</taxon>
        <taxon>Chlorophyta</taxon>
        <taxon>Pyramimonadophyceae</taxon>
        <taxon>Pyramimonadales</taxon>
        <taxon>Pyramimonadaceae</taxon>
        <taxon>Cymbomonas</taxon>
    </lineage>
</organism>
<name>A0AAE0ER64_9CHLO</name>